<dbReference type="Gene3D" id="3.30.1380.10">
    <property type="match status" value="1"/>
</dbReference>
<dbReference type="SUPFAM" id="SSF53955">
    <property type="entry name" value="Lysozyme-like"/>
    <property type="match status" value="1"/>
</dbReference>
<dbReference type="EMBL" id="CAFBMK010000174">
    <property type="protein sequence ID" value="CAB4932564.1"/>
    <property type="molecule type" value="Genomic_DNA"/>
</dbReference>
<evidence type="ECO:0000259" key="2">
    <source>
        <dbReference type="Pfam" id="PF01464"/>
    </source>
</evidence>
<dbReference type="InterPro" id="IPR009045">
    <property type="entry name" value="Zn_M74/Hedgehog-like"/>
</dbReference>
<dbReference type="Gene3D" id="1.10.530.10">
    <property type="match status" value="1"/>
</dbReference>
<dbReference type="CDD" id="cd00254">
    <property type="entry name" value="LT-like"/>
    <property type="match status" value="1"/>
</dbReference>
<name>A0A6J7IQL8_9ZZZZ</name>
<accession>A0A6J7IQL8</accession>
<dbReference type="InterPro" id="IPR008258">
    <property type="entry name" value="Transglycosylase_SLT_dom_1"/>
</dbReference>
<protein>
    <submittedName>
        <fullName evidence="4">Unannotated protein</fullName>
    </submittedName>
</protein>
<dbReference type="AlphaFoldDB" id="A0A6J7IQL8"/>
<reference evidence="4" key="1">
    <citation type="submission" date="2020-05" db="EMBL/GenBank/DDBJ databases">
        <authorList>
            <person name="Chiriac C."/>
            <person name="Salcher M."/>
            <person name="Ghai R."/>
            <person name="Kavagutti S V."/>
        </authorList>
    </citation>
    <scope>NUCLEOTIDE SEQUENCE</scope>
</reference>
<dbReference type="InterPro" id="IPR003709">
    <property type="entry name" value="VanY-like_core_dom"/>
</dbReference>
<evidence type="ECO:0000313" key="4">
    <source>
        <dbReference type="EMBL" id="CAB4932564.1"/>
    </source>
</evidence>
<evidence type="ECO:0000259" key="3">
    <source>
        <dbReference type="Pfam" id="PF02557"/>
    </source>
</evidence>
<dbReference type="GO" id="GO:0008233">
    <property type="term" value="F:peptidase activity"/>
    <property type="evidence" value="ECO:0007669"/>
    <property type="project" value="InterPro"/>
</dbReference>
<feature type="domain" description="D-alanyl-D-alanine carboxypeptidase-like core" evidence="3">
    <location>
        <begin position="451"/>
        <end position="546"/>
    </location>
</feature>
<dbReference type="SUPFAM" id="SSF55166">
    <property type="entry name" value="Hedgehog/DD-peptidase"/>
    <property type="match status" value="1"/>
</dbReference>
<dbReference type="PANTHER" id="PTHR37423:SF2">
    <property type="entry name" value="MEMBRANE-BOUND LYTIC MUREIN TRANSGLYCOSYLASE C"/>
    <property type="match status" value="1"/>
</dbReference>
<feature type="region of interest" description="Disordered" evidence="1">
    <location>
        <begin position="1"/>
        <end position="111"/>
    </location>
</feature>
<dbReference type="CDD" id="cd14814">
    <property type="entry name" value="Peptidase_M15"/>
    <property type="match status" value="1"/>
</dbReference>
<dbReference type="Pfam" id="PF02557">
    <property type="entry name" value="VanY"/>
    <property type="match status" value="1"/>
</dbReference>
<dbReference type="Pfam" id="PF01464">
    <property type="entry name" value="SLT"/>
    <property type="match status" value="1"/>
</dbReference>
<sequence>MPSLRALVLRPSEDEMTPERAVDAGPRPDRALEVIGPDAGVGLPGVQPDHDAGGPGAPGVAAAGGADPTGADEWPDGELGPADRPERDPHRSTGLHALVRRRPARGRPGPAPAALSVVLAPADRALVGGAAVAAALPRAGRTGAPVLALWDPRAAWPSTEGATSTAGARRTAARAAACGVEAVAVGRTVRVALPADDVQAVAAAERLERADGLGPVVLVVAGPWGPPFLGPIERAGLVHADGGPAALAACGRTLARHGVDVVRVPAPTGPVARMLLRAGWVGSSQVRARAADEAGQSLPMILGALLLAIVLAGALGAVASAMGGREDRQRAVDLAALAAADRMRTDWPARAGSPATIGVDRYRARATDAARRAAAANGVEGAQVSFPDPVEDEAGPLTVRVRAPGVTPVAGVDLGTTVEATAELSPPALPVDVTSGDEYAGPLAVRQGKPMRPDVALAFDRMNAAATAAGHPLTVTSGFRSNAEQARLFAARPDPKWVARPGTSLHRLGTELDLGPNAAYGWLAANAMRFGFRKRYSWEPWHFGYVRDTGSSHVAEQGRNPEAPRSSGALPAWTPARFAPAILAASIRFKVSAALLAAQLKQESGFDPGARSPAGAQGIAQFMPGTARAMGLRDPFDPAQAIQAQAKLMSLLLRRFGSVQLALAAYNAGEGNVAPCGCVPPFPETRHYVATIVALMKGYDPAGGLADVLAIRLVR</sequence>
<feature type="domain" description="Transglycosylase SLT" evidence="2">
    <location>
        <begin position="582"/>
        <end position="673"/>
    </location>
</feature>
<gene>
    <name evidence="4" type="ORF">UFOPK3564_02458</name>
</gene>
<dbReference type="PANTHER" id="PTHR37423">
    <property type="entry name" value="SOLUBLE LYTIC MUREIN TRANSGLYCOSYLASE-RELATED"/>
    <property type="match status" value="1"/>
</dbReference>
<dbReference type="GO" id="GO:0006508">
    <property type="term" value="P:proteolysis"/>
    <property type="evidence" value="ECO:0007669"/>
    <property type="project" value="InterPro"/>
</dbReference>
<feature type="compositionally biased region" description="Basic and acidic residues" evidence="1">
    <location>
        <begin position="11"/>
        <end position="32"/>
    </location>
</feature>
<feature type="compositionally biased region" description="Low complexity" evidence="1">
    <location>
        <begin position="58"/>
        <end position="72"/>
    </location>
</feature>
<proteinExistence type="predicted"/>
<evidence type="ECO:0000256" key="1">
    <source>
        <dbReference type="SAM" id="MobiDB-lite"/>
    </source>
</evidence>
<feature type="compositionally biased region" description="Basic and acidic residues" evidence="1">
    <location>
        <begin position="81"/>
        <end position="91"/>
    </location>
</feature>
<dbReference type="InterPro" id="IPR023346">
    <property type="entry name" value="Lysozyme-like_dom_sf"/>
</dbReference>
<organism evidence="4">
    <name type="scientific">freshwater metagenome</name>
    <dbReference type="NCBI Taxonomy" id="449393"/>
    <lineage>
        <taxon>unclassified sequences</taxon>
        <taxon>metagenomes</taxon>
        <taxon>ecological metagenomes</taxon>
    </lineage>
</organism>